<dbReference type="InterPro" id="IPR007921">
    <property type="entry name" value="CHAP_dom"/>
</dbReference>
<keyword evidence="3" id="KW-0479">Metal-binding</keyword>
<feature type="domain" description="Peptidase C51" evidence="7">
    <location>
        <begin position="34"/>
        <end position="177"/>
    </location>
</feature>
<dbReference type="GO" id="GO:0008885">
    <property type="term" value="F:glutathionylspermidine synthase activity"/>
    <property type="evidence" value="ECO:0007669"/>
    <property type="project" value="TreeGrafter"/>
</dbReference>
<dbReference type="Pfam" id="PF05257">
    <property type="entry name" value="CHAP"/>
    <property type="match status" value="1"/>
</dbReference>
<dbReference type="PANTHER" id="PTHR30094:SF0">
    <property type="entry name" value="BIFUNCTIONAL GLUTATHIONYLSPERMIDINE SYNTHETASE_AMIDASE-RELATED"/>
    <property type="match status" value="1"/>
</dbReference>
<evidence type="ECO:0000256" key="3">
    <source>
        <dbReference type="ARBA" id="ARBA00022723"/>
    </source>
</evidence>
<dbReference type="GO" id="GO:0008884">
    <property type="term" value="F:glutathionylspermidine amidase activity"/>
    <property type="evidence" value="ECO:0007669"/>
    <property type="project" value="UniProtKB-EC"/>
</dbReference>
<dbReference type="SUPFAM" id="SSF54001">
    <property type="entry name" value="Cysteine proteinases"/>
    <property type="match status" value="1"/>
</dbReference>
<dbReference type="Gene3D" id="3.30.1490.330">
    <property type="match status" value="1"/>
</dbReference>
<dbReference type="PATRIC" id="fig|269796.9.peg.3847"/>
<gene>
    <name evidence="8" type="ordered locus">Rru_A3723</name>
</gene>
<dbReference type="EC" id="3.5.1.78" evidence="8"/>
<keyword evidence="9" id="KW-1185">Reference proteome</keyword>
<dbReference type="Pfam" id="PF03738">
    <property type="entry name" value="GSP_synth"/>
    <property type="match status" value="1"/>
</dbReference>
<dbReference type="PhylomeDB" id="Q2RMX8"/>
<dbReference type="EMBL" id="CP000230">
    <property type="protein sequence ID" value="ABC24517.1"/>
    <property type="molecule type" value="Genomic_DNA"/>
</dbReference>
<keyword evidence="5" id="KW-0067">ATP-binding</keyword>
<dbReference type="InterPro" id="IPR016185">
    <property type="entry name" value="PreATP-grasp_dom_sf"/>
</dbReference>
<dbReference type="InterPro" id="IPR038765">
    <property type="entry name" value="Papain-like_cys_pep_sf"/>
</dbReference>
<dbReference type="EnsemblBacteria" id="ABC24517">
    <property type="protein sequence ID" value="ABC24517"/>
    <property type="gene ID" value="Rru_A3723"/>
</dbReference>
<organism evidence="8 9">
    <name type="scientific">Rhodospirillum rubrum (strain ATCC 11170 / ATH 1.1.1 / DSM 467 / LMG 4362 / NCIMB 8255 / S1)</name>
    <dbReference type="NCBI Taxonomy" id="269796"/>
    <lineage>
        <taxon>Bacteria</taxon>
        <taxon>Pseudomonadati</taxon>
        <taxon>Pseudomonadota</taxon>
        <taxon>Alphaproteobacteria</taxon>
        <taxon>Rhodospirillales</taxon>
        <taxon>Rhodospirillaceae</taxon>
        <taxon>Rhodospirillum</taxon>
    </lineage>
</organism>
<name>Q2RMX8_RHORT</name>
<comment type="similarity">
    <text evidence="1">In the C-terminal section; belongs to the glutathionylspermidine synthase preATP-grasp family.</text>
</comment>
<keyword evidence="2" id="KW-0436">Ligase</keyword>
<evidence type="ECO:0000256" key="4">
    <source>
        <dbReference type="ARBA" id="ARBA00022741"/>
    </source>
</evidence>
<dbReference type="GO" id="GO:0046872">
    <property type="term" value="F:metal ion binding"/>
    <property type="evidence" value="ECO:0007669"/>
    <property type="project" value="UniProtKB-KW"/>
</dbReference>
<evidence type="ECO:0000256" key="5">
    <source>
        <dbReference type="ARBA" id="ARBA00022840"/>
    </source>
</evidence>
<sequence length="642" mass="72141">MSHHHTAESAPFGTVLGYGPGGVAVYSSDYDTVDRRALPDRASFRSVIDGQYMGHKWQCVELARRFLYLTHGYVFDDIAMAYDIFRLRTVRVVAEDRHLPLRSFRNGARRWPEAGSLLIWDEGGEFEVTGHVAVVTEVFADRLRCIEQNVDDRVWPTGQSYSRELPARVDDQGGYHVACTFADTAILGWVMQTADPLFSEETTEADRQLFVPQRRTVAAKPGGAPALWLDPAKPDEAAYMAMMGGCALTNRPADRETYFRISQTAERELKRATNELHAMFLYATDHVLQNDALLAQFMLPQALWPRIRQSWANRRGRMITGRFDFSMSERGLKVYEYNADSASCHMECGKVQQAWAAYYGCQEGRCSGEDVHGALVAAWRESGVDSVLHIMLDHDQEELYHALYMKTAIEEAGIACKIITGVDGLLWDDEGFVTDADGVRITWVWKTWAWETAIDELRAQCAADDEEIRLHRPVDHSRHPPRLIDVLLRKEVMVFEPLWTLIPSNKAILPVLWMMFPNHPYLLDSQFSVTNALRESGYVAKPIVGRCGSNISIFDKTSDLIGETAGQFGNRTMIYQELCPLPRIGGDNVQIGTFSVRGRYAGSSVRVDPAAIITTHSDLLALRIVEDALLAEDADPRAPSSP</sequence>
<dbReference type="InterPro" id="IPR051705">
    <property type="entry name" value="Gsp_Synthetase/Amidase"/>
</dbReference>
<evidence type="ECO:0000256" key="2">
    <source>
        <dbReference type="ARBA" id="ARBA00022598"/>
    </source>
</evidence>
<evidence type="ECO:0000313" key="8">
    <source>
        <dbReference type="EMBL" id="ABC24517.1"/>
    </source>
</evidence>
<dbReference type="AlphaFoldDB" id="Q2RMX8"/>
<dbReference type="PROSITE" id="PS50911">
    <property type="entry name" value="CHAP"/>
    <property type="match status" value="1"/>
</dbReference>
<dbReference type="KEGG" id="rru:Rru_A3723"/>
<proteinExistence type="inferred from homology"/>
<dbReference type="PANTHER" id="PTHR30094">
    <property type="entry name" value="BIFUNCTIONAL GLUTATHIONYLSPERMIDINE SYNTHETASE/AMIDASE-RELATED"/>
    <property type="match status" value="1"/>
</dbReference>
<accession>Q2RMX8</accession>
<dbReference type="STRING" id="269796.Rru_A3723"/>
<protein>
    <submittedName>
        <fullName evidence="8">Glutathionylspermidine amidase</fullName>
        <ecNumber evidence="8">3.5.1.78</ecNumber>
    </submittedName>
</protein>
<evidence type="ECO:0000256" key="1">
    <source>
        <dbReference type="ARBA" id="ARBA00008227"/>
    </source>
</evidence>
<dbReference type="SUPFAM" id="SSF52440">
    <property type="entry name" value="PreATP-grasp domain"/>
    <property type="match status" value="1"/>
</dbReference>
<dbReference type="Gene3D" id="3.90.1720.10">
    <property type="entry name" value="endopeptidase domain like (from Nostoc punctiforme)"/>
    <property type="match status" value="1"/>
</dbReference>
<dbReference type="GO" id="GO:0005524">
    <property type="term" value="F:ATP binding"/>
    <property type="evidence" value="ECO:0007669"/>
    <property type="project" value="UniProtKB-KW"/>
</dbReference>
<dbReference type="eggNOG" id="COG0754">
    <property type="taxonomic scope" value="Bacteria"/>
</dbReference>
<dbReference type="NCBIfam" id="NF007801">
    <property type="entry name" value="PRK10507.1"/>
    <property type="match status" value="1"/>
</dbReference>
<evidence type="ECO:0000313" key="9">
    <source>
        <dbReference type="Proteomes" id="UP000001929"/>
    </source>
</evidence>
<evidence type="ECO:0000259" key="7">
    <source>
        <dbReference type="PROSITE" id="PS50911"/>
    </source>
</evidence>
<evidence type="ECO:0000256" key="6">
    <source>
        <dbReference type="ARBA" id="ARBA00022842"/>
    </source>
</evidence>
<keyword evidence="6" id="KW-0460">Magnesium</keyword>
<keyword evidence="8" id="KW-0378">Hydrolase</keyword>
<dbReference type="SUPFAM" id="SSF56059">
    <property type="entry name" value="Glutathione synthetase ATP-binding domain-like"/>
    <property type="match status" value="1"/>
</dbReference>
<keyword evidence="4" id="KW-0547">Nucleotide-binding</keyword>
<reference evidence="8 9" key="1">
    <citation type="journal article" date="2011" name="Stand. Genomic Sci.">
        <title>Complete genome sequence of Rhodospirillum rubrum type strain (S1).</title>
        <authorList>
            <person name="Munk A.C."/>
            <person name="Copeland A."/>
            <person name="Lucas S."/>
            <person name="Lapidus A."/>
            <person name="Del Rio T.G."/>
            <person name="Barry K."/>
            <person name="Detter J.C."/>
            <person name="Hammon N."/>
            <person name="Israni S."/>
            <person name="Pitluck S."/>
            <person name="Brettin T."/>
            <person name="Bruce D."/>
            <person name="Han C."/>
            <person name="Tapia R."/>
            <person name="Gilna P."/>
            <person name="Schmutz J."/>
            <person name="Larimer F."/>
            <person name="Land M."/>
            <person name="Kyrpides N.C."/>
            <person name="Mavromatis K."/>
            <person name="Richardson P."/>
            <person name="Rohde M."/>
            <person name="Goker M."/>
            <person name="Klenk H.P."/>
            <person name="Zhang Y."/>
            <person name="Roberts G.P."/>
            <person name="Reslewic S."/>
            <person name="Schwartz D.C."/>
        </authorList>
    </citation>
    <scope>NUCLEOTIDE SEQUENCE [LARGE SCALE GENOMIC DNA]</scope>
    <source>
        <strain evidence="9">ATCC 11170 / ATH 1.1.1 / DSM 467 / LMG 4362 / NCIMB 8255 / S1</strain>
    </source>
</reference>
<dbReference type="RefSeq" id="WP_011391470.1">
    <property type="nucleotide sequence ID" value="NC_007643.1"/>
</dbReference>
<dbReference type="Proteomes" id="UP000001929">
    <property type="component" value="Chromosome"/>
</dbReference>
<dbReference type="HOGENOM" id="CLU_478805_0_0_5"/>
<dbReference type="InterPro" id="IPR005494">
    <property type="entry name" value="GSPS_pre-ATP-grasp-like_dom"/>
</dbReference>